<name>X0SNE9_9ZZZZ</name>
<comment type="caution">
    <text evidence="1">The sequence shown here is derived from an EMBL/GenBank/DDBJ whole genome shotgun (WGS) entry which is preliminary data.</text>
</comment>
<protein>
    <recommendedName>
        <fullName evidence="2">RecF/RecN/SMC N-terminal domain-containing protein</fullName>
    </recommendedName>
</protein>
<sequence length="33" mass="3848">ILVITHIDDLKEAFPTRIEVEKTRRGSKVRLVN</sequence>
<proteinExistence type="predicted"/>
<organism evidence="1">
    <name type="scientific">marine sediment metagenome</name>
    <dbReference type="NCBI Taxonomy" id="412755"/>
    <lineage>
        <taxon>unclassified sequences</taxon>
        <taxon>metagenomes</taxon>
        <taxon>ecological metagenomes</taxon>
    </lineage>
</organism>
<feature type="non-terminal residue" evidence="1">
    <location>
        <position position="1"/>
    </location>
</feature>
<evidence type="ECO:0008006" key="2">
    <source>
        <dbReference type="Google" id="ProtNLM"/>
    </source>
</evidence>
<gene>
    <name evidence="1" type="ORF">S01H1_11090</name>
</gene>
<dbReference type="EMBL" id="BARS01005654">
    <property type="protein sequence ID" value="GAF76661.1"/>
    <property type="molecule type" value="Genomic_DNA"/>
</dbReference>
<dbReference type="AlphaFoldDB" id="X0SNE9"/>
<reference evidence="1" key="1">
    <citation type="journal article" date="2014" name="Front. Microbiol.">
        <title>High frequency of phylogenetically diverse reductive dehalogenase-homologous genes in deep subseafloor sedimentary metagenomes.</title>
        <authorList>
            <person name="Kawai M."/>
            <person name="Futagami T."/>
            <person name="Toyoda A."/>
            <person name="Takaki Y."/>
            <person name="Nishi S."/>
            <person name="Hori S."/>
            <person name="Arai W."/>
            <person name="Tsubouchi T."/>
            <person name="Morono Y."/>
            <person name="Uchiyama I."/>
            <person name="Ito T."/>
            <person name="Fujiyama A."/>
            <person name="Inagaki F."/>
            <person name="Takami H."/>
        </authorList>
    </citation>
    <scope>NUCLEOTIDE SEQUENCE</scope>
    <source>
        <strain evidence="1">Expedition CK06-06</strain>
    </source>
</reference>
<evidence type="ECO:0000313" key="1">
    <source>
        <dbReference type="EMBL" id="GAF76661.1"/>
    </source>
</evidence>
<accession>X0SNE9</accession>